<organism evidence="2 3">
    <name type="scientific">Striga hermonthica</name>
    <name type="common">Purple witchweed</name>
    <name type="synonym">Buchnera hermonthica</name>
    <dbReference type="NCBI Taxonomy" id="68872"/>
    <lineage>
        <taxon>Eukaryota</taxon>
        <taxon>Viridiplantae</taxon>
        <taxon>Streptophyta</taxon>
        <taxon>Embryophyta</taxon>
        <taxon>Tracheophyta</taxon>
        <taxon>Spermatophyta</taxon>
        <taxon>Magnoliopsida</taxon>
        <taxon>eudicotyledons</taxon>
        <taxon>Gunneridae</taxon>
        <taxon>Pentapetalae</taxon>
        <taxon>asterids</taxon>
        <taxon>lamiids</taxon>
        <taxon>Lamiales</taxon>
        <taxon>Orobanchaceae</taxon>
        <taxon>Buchnereae</taxon>
        <taxon>Striga</taxon>
    </lineage>
</organism>
<accession>A0A9N7RPF6</accession>
<feature type="region of interest" description="Disordered" evidence="1">
    <location>
        <begin position="1"/>
        <end position="25"/>
    </location>
</feature>
<sequence>MSPSSSSSPSTEPSSPSSSPPSSTELWDFRYGVFYCRDDGDDAASPATTVRDAHLHLHRMAFAKLLELPFRCDADVSIEETLGSLRFIIAADDLGNVVCAFRDEGSVAVQIKGDLL</sequence>
<reference evidence="2" key="1">
    <citation type="submission" date="2019-12" db="EMBL/GenBank/DDBJ databases">
        <authorList>
            <person name="Scholes J."/>
        </authorList>
    </citation>
    <scope>NUCLEOTIDE SEQUENCE</scope>
</reference>
<name>A0A9N7RPF6_STRHE</name>
<proteinExistence type="predicted"/>
<evidence type="ECO:0000313" key="2">
    <source>
        <dbReference type="EMBL" id="CAA0838984.1"/>
    </source>
</evidence>
<protein>
    <submittedName>
        <fullName evidence="2">Uncharacterized protein</fullName>
    </submittedName>
</protein>
<evidence type="ECO:0000313" key="3">
    <source>
        <dbReference type="Proteomes" id="UP001153555"/>
    </source>
</evidence>
<dbReference type="OrthoDB" id="10485769at2759"/>
<evidence type="ECO:0000256" key="1">
    <source>
        <dbReference type="SAM" id="MobiDB-lite"/>
    </source>
</evidence>
<dbReference type="EMBL" id="CACSLK010031421">
    <property type="protein sequence ID" value="CAA0838984.1"/>
    <property type="molecule type" value="Genomic_DNA"/>
</dbReference>
<keyword evidence="3" id="KW-1185">Reference proteome</keyword>
<comment type="caution">
    <text evidence="2">The sequence shown here is derived from an EMBL/GenBank/DDBJ whole genome shotgun (WGS) entry which is preliminary data.</text>
</comment>
<dbReference type="AlphaFoldDB" id="A0A9N7RPF6"/>
<dbReference type="Proteomes" id="UP001153555">
    <property type="component" value="Unassembled WGS sequence"/>
</dbReference>
<gene>
    <name evidence="2" type="ORF">SHERM_05555</name>
</gene>